<dbReference type="AlphaFoldDB" id="A0AAJ3NPM9"/>
<dbReference type="GO" id="GO:0046306">
    <property type="term" value="P:alkanesulfonate catabolic process"/>
    <property type="evidence" value="ECO:0007669"/>
    <property type="project" value="TreeGrafter"/>
</dbReference>
<dbReference type="RefSeq" id="WP_085255766.1">
    <property type="nucleotide sequence ID" value="NZ_AP022573.1"/>
</dbReference>
<dbReference type="InterPro" id="IPR019952">
    <property type="entry name" value="F420_OxRdatse_Rv1855c_pred"/>
</dbReference>
<keyword evidence="7" id="KW-1185">Reference proteome</keyword>
<keyword evidence="2" id="KW-0288">FMN</keyword>
<dbReference type="SUPFAM" id="SSF51679">
    <property type="entry name" value="Bacterial luciferase-like"/>
    <property type="match status" value="1"/>
</dbReference>
<proteinExistence type="predicted"/>
<dbReference type="Proteomes" id="UP000193387">
    <property type="component" value="Unassembled WGS sequence"/>
</dbReference>
<dbReference type="NCBIfam" id="TIGR03560">
    <property type="entry name" value="F420_Rv1855c"/>
    <property type="match status" value="1"/>
</dbReference>
<reference evidence="6 7" key="1">
    <citation type="submission" date="2016-01" db="EMBL/GenBank/DDBJ databases">
        <title>The new phylogeny of the genus Mycobacterium.</title>
        <authorList>
            <person name="Tarcisio F."/>
            <person name="Conor M."/>
            <person name="Antonella G."/>
            <person name="Elisabetta G."/>
            <person name="Giulia F.S."/>
            <person name="Sara T."/>
            <person name="Anna F."/>
            <person name="Clotilde B."/>
            <person name="Roberto B."/>
            <person name="Veronica D.S."/>
            <person name="Fabio R."/>
            <person name="Monica P."/>
            <person name="Olivier J."/>
            <person name="Enrico T."/>
            <person name="Nicola S."/>
        </authorList>
    </citation>
    <scope>NUCLEOTIDE SEQUENCE [LARGE SCALE GENOMIC DNA]</scope>
    <source>
        <strain evidence="6 7">DSM 44616</strain>
    </source>
</reference>
<dbReference type="EMBL" id="LQPR01000028">
    <property type="protein sequence ID" value="ORW71689.1"/>
    <property type="molecule type" value="Genomic_DNA"/>
</dbReference>
<evidence type="ECO:0000256" key="2">
    <source>
        <dbReference type="ARBA" id="ARBA00022643"/>
    </source>
</evidence>
<dbReference type="Gene3D" id="3.20.20.30">
    <property type="entry name" value="Luciferase-like domain"/>
    <property type="match status" value="1"/>
</dbReference>
<keyword evidence="4" id="KW-0503">Monooxygenase</keyword>
<keyword evidence="3" id="KW-0560">Oxidoreductase</keyword>
<evidence type="ECO:0000259" key="5">
    <source>
        <dbReference type="Pfam" id="PF00296"/>
    </source>
</evidence>
<evidence type="ECO:0000256" key="4">
    <source>
        <dbReference type="ARBA" id="ARBA00023033"/>
    </source>
</evidence>
<sequence>MEIGFHFVNFSIPGGTSALPTTLANTARAAEEVGAAWFTMADHFFQMESMWPADEPMLEVFSSLAFLAGQTSRIKLVVLVAGITYRYPALLAKTVTTLDVLSRGRAVCGVGAAWYKREHVGLGVPYPSTKERFERLEETVQICQQMWSDNNGGYEGKHYQLAETLCVPQPVQQPHPPILIGGTGERKTLRLVAQYADIWNGIFESTSEAAHKCDVLRRHCDALGRDYDSIQKTVFHVADPFDDLDGFFVAAEQYAKLGFDVMSILPPASNDPLGFVNRLGEELIPKAVQLGS</sequence>
<keyword evidence="1" id="KW-0285">Flavoprotein</keyword>
<protein>
    <submittedName>
        <fullName evidence="6">LLM class F420-dependent oxidoreductase</fullName>
    </submittedName>
</protein>
<name>A0AAJ3NPM9_9MYCO</name>
<evidence type="ECO:0000313" key="7">
    <source>
        <dbReference type="Proteomes" id="UP000193387"/>
    </source>
</evidence>
<accession>A0AAJ3NPM9</accession>
<organism evidence="6 7">
    <name type="scientific">Mycobacterium saskatchewanense</name>
    <dbReference type="NCBI Taxonomy" id="220927"/>
    <lineage>
        <taxon>Bacteria</taxon>
        <taxon>Bacillati</taxon>
        <taxon>Actinomycetota</taxon>
        <taxon>Actinomycetes</taxon>
        <taxon>Mycobacteriales</taxon>
        <taxon>Mycobacteriaceae</taxon>
        <taxon>Mycobacterium</taxon>
        <taxon>Mycobacterium simiae complex</taxon>
    </lineage>
</organism>
<evidence type="ECO:0000313" key="6">
    <source>
        <dbReference type="EMBL" id="ORW71689.1"/>
    </source>
</evidence>
<evidence type="ECO:0000256" key="1">
    <source>
        <dbReference type="ARBA" id="ARBA00022630"/>
    </source>
</evidence>
<dbReference type="Pfam" id="PF00296">
    <property type="entry name" value="Bac_luciferase"/>
    <property type="match status" value="1"/>
</dbReference>
<dbReference type="GO" id="GO:0008726">
    <property type="term" value="F:alkanesulfonate monooxygenase activity"/>
    <property type="evidence" value="ECO:0007669"/>
    <property type="project" value="TreeGrafter"/>
</dbReference>
<dbReference type="InterPro" id="IPR050172">
    <property type="entry name" value="SsuD_RutA_monooxygenase"/>
</dbReference>
<dbReference type="InterPro" id="IPR011251">
    <property type="entry name" value="Luciferase-like_dom"/>
</dbReference>
<dbReference type="InterPro" id="IPR036661">
    <property type="entry name" value="Luciferase-like_sf"/>
</dbReference>
<gene>
    <name evidence="6" type="ORF">AWC23_13045</name>
</gene>
<evidence type="ECO:0000256" key="3">
    <source>
        <dbReference type="ARBA" id="ARBA00023002"/>
    </source>
</evidence>
<dbReference type="PANTHER" id="PTHR42847">
    <property type="entry name" value="ALKANESULFONATE MONOOXYGENASE"/>
    <property type="match status" value="1"/>
</dbReference>
<dbReference type="PANTHER" id="PTHR42847:SF4">
    <property type="entry name" value="ALKANESULFONATE MONOOXYGENASE-RELATED"/>
    <property type="match status" value="1"/>
</dbReference>
<feature type="domain" description="Luciferase-like" evidence="5">
    <location>
        <begin position="16"/>
        <end position="239"/>
    </location>
</feature>
<comment type="caution">
    <text evidence="6">The sequence shown here is derived from an EMBL/GenBank/DDBJ whole genome shotgun (WGS) entry which is preliminary data.</text>
</comment>